<proteinExistence type="predicted"/>
<comment type="caution">
    <text evidence="1">The sequence shown here is derived from an EMBL/GenBank/DDBJ whole genome shotgun (WGS) entry which is preliminary data.</text>
</comment>
<gene>
    <name evidence="1" type="ORF">AVEN_218373_1</name>
</gene>
<keyword evidence="2" id="KW-1185">Reference proteome</keyword>
<sequence length="121" mass="13727">MLERGLGESPKLRFTQRKGDLKEILLTEIGVEQKVQLNAKIGVIVVEVSHHFFVLPNFLEKLKRQLGSNSFLAIVDACRIFGQLKRQEPEYANLAENAWRAYNGALCGISKLFKFLLFSCS</sequence>
<dbReference type="Proteomes" id="UP000499080">
    <property type="component" value="Unassembled WGS sequence"/>
</dbReference>
<organism evidence="1 2">
    <name type="scientific">Araneus ventricosus</name>
    <name type="common">Orbweaver spider</name>
    <name type="synonym">Epeira ventricosa</name>
    <dbReference type="NCBI Taxonomy" id="182803"/>
    <lineage>
        <taxon>Eukaryota</taxon>
        <taxon>Metazoa</taxon>
        <taxon>Ecdysozoa</taxon>
        <taxon>Arthropoda</taxon>
        <taxon>Chelicerata</taxon>
        <taxon>Arachnida</taxon>
        <taxon>Araneae</taxon>
        <taxon>Araneomorphae</taxon>
        <taxon>Entelegynae</taxon>
        <taxon>Araneoidea</taxon>
        <taxon>Araneidae</taxon>
        <taxon>Araneus</taxon>
    </lineage>
</organism>
<dbReference type="EMBL" id="BGPR01011789">
    <property type="protein sequence ID" value="GBN52969.1"/>
    <property type="molecule type" value="Genomic_DNA"/>
</dbReference>
<evidence type="ECO:0000313" key="2">
    <source>
        <dbReference type="Proteomes" id="UP000499080"/>
    </source>
</evidence>
<dbReference type="AlphaFoldDB" id="A0A4Y2PP94"/>
<evidence type="ECO:0000313" key="1">
    <source>
        <dbReference type="EMBL" id="GBN52969.1"/>
    </source>
</evidence>
<protein>
    <submittedName>
        <fullName evidence="1">Uncharacterized protein</fullName>
    </submittedName>
</protein>
<name>A0A4Y2PP94_ARAVE</name>
<accession>A0A4Y2PP94</accession>
<reference evidence="1 2" key="1">
    <citation type="journal article" date="2019" name="Sci. Rep.">
        <title>Orb-weaving spider Araneus ventricosus genome elucidates the spidroin gene catalogue.</title>
        <authorList>
            <person name="Kono N."/>
            <person name="Nakamura H."/>
            <person name="Ohtoshi R."/>
            <person name="Moran D.A.P."/>
            <person name="Shinohara A."/>
            <person name="Yoshida Y."/>
            <person name="Fujiwara M."/>
            <person name="Mori M."/>
            <person name="Tomita M."/>
            <person name="Arakawa K."/>
        </authorList>
    </citation>
    <scope>NUCLEOTIDE SEQUENCE [LARGE SCALE GENOMIC DNA]</scope>
</reference>